<evidence type="ECO:0000256" key="2">
    <source>
        <dbReference type="ARBA" id="ARBA00022692"/>
    </source>
</evidence>
<dbReference type="RefSeq" id="WP_033082149.1">
    <property type="nucleotide sequence ID" value="NZ_JQEC01000021.1"/>
</dbReference>
<keyword evidence="5" id="KW-0443">Lipid metabolism</keyword>
<dbReference type="GO" id="GO:0050479">
    <property type="term" value="F:glyceryl-ether monooxygenase activity"/>
    <property type="evidence" value="ECO:0007669"/>
    <property type="project" value="TreeGrafter"/>
</dbReference>
<reference evidence="9 10" key="1">
    <citation type="submission" date="2014-08" db="EMBL/GenBank/DDBJ databases">
        <title>Genomic and Phenotypic Diversity of Colwellia psychrerythraea strains from Disparate Marine Basins.</title>
        <authorList>
            <person name="Techtmann S.M."/>
            <person name="Stelling S.C."/>
            <person name="Utturkar S.M."/>
            <person name="Alshibli N."/>
            <person name="Harris A."/>
            <person name="Brown S.D."/>
            <person name="Hazen T.C."/>
        </authorList>
    </citation>
    <scope>NUCLEOTIDE SEQUENCE [LARGE SCALE GENOMIC DNA]</scope>
    <source>
        <strain evidence="9 10">GAB14E</strain>
    </source>
</reference>
<organism evidence="9 10">
    <name type="scientific">Colwellia psychrerythraea</name>
    <name type="common">Vibrio psychroerythus</name>
    <dbReference type="NCBI Taxonomy" id="28229"/>
    <lineage>
        <taxon>Bacteria</taxon>
        <taxon>Pseudomonadati</taxon>
        <taxon>Pseudomonadota</taxon>
        <taxon>Gammaproteobacteria</taxon>
        <taxon>Alteromonadales</taxon>
        <taxon>Colwelliaceae</taxon>
        <taxon>Colwellia</taxon>
    </lineage>
</organism>
<dbReference type="PATRIC" id="fig|28229.3.peg.2116"/>
<evidence type="ECO:0000256" key="3">
    <source>
        <dbReference type="ARBA" id="ARBA00022989"/>
    </source>
</evidence>
<evidence type="ECO:0000313" key="9">
    <source>
        <dbReference type="EMBL" id="KGJ93939.1"/>
    </source>
</evidence>
<dbReference type="GO" id="GO:0016020">
    <property type="term" value="C:membrane"/>
    <property type="evidence" value="ECO:0007669"/>
    <property type="project" value="GOC"/>
</dbReference>
<accession>A0A099KT40</accession>
<name>A0A099KT40_COLPS</name>
<comment type="subcellular location">
    <subcellularLocation>
        <location evidence="1">Endomembrane system</location>
        <topology evidence="1">Multi-pass membrane protein</topology>
    </subcellularLocation>
</comment>
<evidence type="ECO:0000259" key="8">
    <source>
        <dbReference type="Pfam" id="PF04116"/>
    </source>
</evidence>
<dbReference type="Pfam" id="PF04116">
    <property type="entry name" value="FA_hydroxylase"/>
    <property type="match status" value="1"/>
</dbReference>
<dbReference type="InterPro" id="IPR051689">
    <property type="entry name" value="Sterol_desaturase/TMEM195"/>
</dbReference>
<keyword evidence="3 7" id="KW-1133">Transmembrane helix</keyword>
<feature type="transmembrane region" description="Helical" evidence="7">
    <location>
        <begin position="41"/>
        <end position="62"/>
    </location>
</feature>
<gene>
    <name evidence="9" type="ORF">GAB14E_2494</name>
</gene>
<keyword evidence="6 7" id="KW-0472">Membrane</keyword>
<feature type="domain" description="Fatty acid hydroxylase" evidence="8">
    <location>
        <begin position="85"/>
        <end position="221"/>
    </location>
</feature>
<evidence type="ECO:0000256" key="6">
    <source>
        <dbReference type="ARBA" id="ARBA00023136"/>
    </source>
</evidence>
<keyword evidence="4" id="KW-0560">Oxidoreductase</keyword>
<dbReference type="EMBL" id="JQEC01000021">
    <property type="protein sequence ID" value="KGJ93939.1"/>
    <property type="molecule type" value="Genomic_DNA"/>
</dbReference>
<keyword evidence="2 7" id="KW-0812">Transmembrane</keyword>
<evidence type="ECO:0000256" key="5">
    <source>
        <dbReference type="ARBA" id="ARBA00023098"/>
    </source>
</evidence>
<dbReference type="GO" id="GO:0012505">
    <property type="term" value="C:endomembrane system"/>
    <property type="evidence" value="ECO:0007669"/>
    <property type="project" value="UniProtKB-SubCell"/>
</dbReference>
<comment type="caution">
    <text evidence="9">The sequence shown here is derived from an EMBL/GenBank/DDBJ whole genome shotgun (WGS) entry which is preliminary data.</text>
</comment>
<dbReference type="AlphaFoldDB" id="A0A099KT40"/>
<evidence type="ECO:0000313" key="10">
    <source>
        <dbReference type="Proteomes" id="UP000029868"/>
    </source>
</evidence>
<evidence type="ECO:0000256" key="1">
    <source>
        <dbReference type="ARBA" id="ARBA00004127"/>
    </source>
</evidence>
<evidence type="ECO:0000256" key="7">
    <source>
        <dbReference type="SAM" id="Phobius"/>
    </source>
</evidence>
<dbReference type="PANTHER" id="PTHR21624">
    <property type="entry name" value="STEROL DESATURASE-RELATED PROTEIN"/>
    <property type="match status" value="1"/>
</dbReference>
<dbReference type="GO" id="GO:0008610">
    <property type="term" value="P:lipid biosynthetic process"/>
    <property type="evidence" value="ECO:0007669"/>
    <property type="project" value="InterPro"/>
</dbReference>
<sequence length="274" mass="32714">MLDLRTDYLLLCLAFILLWEHYSPREVLNNVNKRWLNNFSIYLVSAVAKWAFILGLSVFFNYESTKPYLNLFTVNASVINILLFMFTIFALDLFSYTKHRLFHYYQILWRTHLVHHSDLKLDVTTNFRHHPFEQFLTYLIYAIFIFILALPVWAVAIYGFAASIMQLWQHSNTKLPVKIDHILRWLLITPSLHKLHHSAFKDETNSNYGTIFSCWDRFAGTLCEHQQQGKIFNYGLEYFRDAKQLDLWPTLNQPFNYKYQQLKSSEIVKEYNSD</sequence>
<feature type="transmembrane region" description="Helical" evidence="7">
    <location>
        <begin position="69"/>
        <end position="91"/>
    </location>
</feature>
<dbReference type="OrthoDB" id="9770329at2"/>
<protein>
    <submittedName>
        <fullName evidence="9">Fatty acid hydroxylase</fullName>
    </submittedName>
</protein>
<feature type="transmembrane region" description="Helical" evidence="7">
    <location>
        <begin position="138"/>
        <end position="161"/>
    </location>
</feature>
<dbReference type="PANTHER" id="PTHR21624:SF1">
    <property type="entry name" value="ALKYLGLYCEROL MONOOXYGENASE"/>
    <property type="match status" value="1"/>
</dbReference>
<proteinExistence type="predicted"/>
<evidence type="ECO:0000256" key="4">
    <source>
        <dbReference type="ARBA" id="ARBA00023002"/>
    </source>
</evidence>
<dbReference type="GO" id="GO:0005506">
    <property type="term" value="F:iron ion binding"/>
    <property type="evidence" value="ECO:0007669"/>
    <property type="project" value="InterPro"/>
</dbReference>
<dbReference type="InterPro" id="IPR006694">
    <property type="entry name" value="Fatty_acid_hydroxylase"/>
</dbReference>
<dbReference type="GO" id="GO:0006643">
    <property type="term" value="P:membrane lipid metabolic process"/>
    <property type="evidence" value="ECO:0007669"/>
    <property type="project" value="TreeGrafter"/>
</dbReference>
<dbReference type="Proteomes" id="UP000029868">
    <property type="component" value="Unassembled WGS sequence"/>
</dbReference>